<proteinExistence type="predicted"/>
<dbReference type="EMBL" id="BK015797">
    <property type="protein sequence ID" value="DAE25339.1"/>
    <property type="molecule type" value="Genomic_DNA"/>
</dbReference>
<dbReference type="InterPro" id="IPR027417">
    <property type="entry name" value="P-loop_NTPase"/>
</dbReference>
<name>A0A8S5R2M1_9CAUD</name>
<evidence type="ECO:0000313" key="2">
    <source>
        <dbReference type="EMBL" id="DAE25339.1"/>
    </source>
</evidence>
<sequence>MARPHTRALTKAFRADRIRSTTGKDKIEDEAIENAIEWTTLFRRNWEIYAEFYLGIGLKPFQREALHLMGVSDSFFFRAGRGVSKTFLSAIAAMCALCLYPNSWIVITASTVEQANKMVEDKIIKELINKLSPYLLYLYEKDFLKITKPNEGTTITNTLNNSTLKVMGPVSSSRGSRANFLFYDECRLLKKSDVDSIFEPMLYPRQPIYLDKQIYVKNPRWVEQSKTYFLTSSGYKFEWWYRTFTEYVTGYYTDKHIKYNIYAADIFTTLNNGLKTIGDIKRAKKNSTELNFRIEYLNEAVGENEDSFFSLAPFKKNQKLENAFMPPTDMEVLTGLDKGRNPPKDENEVRLVVVDFAFTNSTGTHKSDNTIMMCISGHWKKNHFERHVDYLETYPGGDGLGAALRIKKLRADYDADYVVIDQRSGGEVIYNKLTEPQDCEERGNNWDSHGLTLTDNRQYMDIPPAKQEDLVMRTVDPLAIKCIIPIIGTTEFNSMNWVSLKKQLEANTFRFLCPLETKRTLMEDSGEYFELTSEQYIDKLMPFNETEDLIDEAINLQTTIKMDKVILSERRNKKKDRIVVLSYANHVFDLIENAWNKQLFDYDLNIDDIQCVW</sequence>
<reference evidence="2" key="1">
    <citation type="journal article" date="2021" name="Proc. Natl. Acad. Sci. U.S.A.">
        <title>A Catalog of Tens of Thousands of Viruses from Human Metagenomes Reveals Hidden Associations with Chronic Diseases.</title>
        <authorList>
            <person name="Tisza M.J."/>
            <person name="Buck C.B."/>
        </authorList>
    </citation>
    <scope>NUCLEOTIDE SEQUENCE</scope>
    <source>
        <strain evidence="2">Ct6d71</strain>
    </source>
</reference>
<protein>
    <submittedName>
        <fullName evidence="2">Large terminase</fullName>
    </submittedName>
</protein>
<organism evidence="2">
    <name type="scientific">Siphoviridae sp. ct6d71</name>
    <dbReference type="NCBI Taxonomy" id="2826298"/>
    <lineage>
        <taxon>Viruses</taxon>
        <taxon>Duplodnaviria</taxon>
        <taxon>Heunggongvirae</taxon>
        <taxon>Uroviricota</taxon>
        <taxon>Caudoviricetes</taxon>
    </lineage>
</organism>
<keyword evidence="1" id="KW-0812">Transmembrane</keyword>
<keyword evidence="1" id="KW-0472">Membrane</keyword>
<evidence type="ECO:0000256" key="1">
    <source>
        <dbReference type="SAM" id="Phobius"/>
    </source>
</evidence>
<keyword evidence="1" id="KW-1133">Transmembrane helix</keyword>
<feature type="transmembrane region" description="Helical" evidence="1">
    <location>
        <begin position="87"/>
        <end position="107"/>
    </location>
</feature>
<accession>A0A8S5R2M1</accession>
<dbReference type="Gene3D" id="3.40.50.300">
    <property type="entry name" value="P-loop containing nucleotide triphosphate hydrolases"/>
    <property type="match status" value="1"/>
</dbReference>